<organism evidence="2 4">
    <name type="scientific">Orientia tsutsugamushi str. Gilliam</name>
    <dbReference type="NCBI Taxonomy" id="1359184"/>
    <lineage>
        <taxon>Bacteria</taxon>
        <taxon>Pseudomonadati</taxon>
        <taxon>Pseudomonadota</taxon>
        <taxon>Alphaproteobacteria</taxon>
        <taxon>Rickettsiales</taxon>
        <taxon>Rickettsiaceae</taxon>
        <taxon>Rickettsieae</taxon>
        <taxon>Orientia</taxon>
    </lineage>
</organism>
<reference evidence="3" key="3">
    <citation type="submission" date="2018-03" db="EMBL/GenBank/DDBJ databases">
        <authorList>
            <person name="Keele B.F."/>
        </authorList>
    </citation>
    <scope>NUCLEOTIDE SEQUENCE [LARGE SCALE GENOMIC DNA]</scope>
    <source>
        <strain evidence="3">Gilliam</strain>
    </source>
</reference>
<dbReference type="Proteomes" id="UP000244959">
    <property type="component" value="Chromosome I"/>
</dbReference>
<feature type="domain" description="Transposase Synechocystis PCC 6803" evidence="1">
    <location>
        <begin position="5"/>
        <end position="119"/>
    </location>
</feature>
<sequence>MARRYSYDLRMKIFKEVDDGLSIVKACKIFNISRNTIYRWKHLKRETGDIKAKPYGPAKGYNAKIDLKEFEELIINHHDKTAKELSIILGNRLQRTRINYYRKLLGYTYKKKLIFIPKGILC</sequence>
<protein>
    <submittedName>
        <fullName evidence="3">IS630 family transposase</fullName>
    </submittedName>
    <submittedName>
        <fullName evidence="2">Transposase family protein</fullName>
    </submittedName>
</protein>
<reference evidence="5" key="2">
    <citation type="submission" date="2018-03" db="EMBL/GenBank/DDBJ databases">
        <authorList>
            <person name="Batty M. E."/>
            <person name="Batty M E."/>
        </authorList>
    </citation>
    <scope>NUCLEOTIDE SEQUENCE [LARGE SCALE GENOMIC DNA]</scope>
    <source>
        <strain evidence="5">Gilliam</strain>
    </source>
</reference>
<accession>A0A0F3MDZ8</accession>
<name>A0A0F3MDZ8_ORITS</name>
<evidence type="ECO:0000313" key="2">
    <source>
        <dbReference type="EMBL" id="KJV53975.1"/>
    </source>
</evidence>
<keyword evidence="5" id="KW-1185">Reference proteome</keyword>
<gene>
    <name evidence="3" type="ORF">GILLIAM_01404</name>
    <name evidence="2" type="ORF">OTSGILL_0174</name>
</gene>
<evidence type="ECO:0000313" key="4">
    <source>
        <dbReference type="Proteomes" id="UP000033769"/>
    </source>
</evidence>
<dbReference type="EMBL" id="LS398551">
    <property type="protein sequence ID" value="SPR07184.1"/>
    <property type="molecule type" value="Genomic_DNA"/>
</dbReference>
<evidence type="ECO:0000259" key="1">
    <source>
        <dbReference type="Pfam" id="PF01710"/>
    </source>
</evidence>
<evidence type="ECO:0000313" key="3">
    <source>
        <dbReference type="EMBL" id="SPR07184.1"/>
    </source>
</evidence>
<dbReference type="InterPro" id="IPR002622">
    <property type="entry name" value="Transposase_14"/>
</dbReference>
<dbReference type="AlphaFoldDB" id="A0A0F3MDZ8"/>
<dbReference type="Proteomes" id="UP000033769">
    <property type="component" value="Unassembled WGS sequence"/>
</dbReference>
<dbReference type="Pfam" id="PF01710">
    <property type="entry name" value="HTH_Tnp_IS630"/>
    <property type="match status" value="1"/>
</dbReference>
<proteinExistence type="predicted"/>
<evidence type="ECO:0000313" key="5">
    <source>
        <dbReference type="Proteomes" id="UP000244959"/>
    </source>
</evidence>
<dbReference type="SUPFAM" id="SSF46689">
    <property type="entry name" value="Homeodomain-like"/>
    <property type="match status" value="1"/>
</dbReference>
<reference evidence="2 4" key="1">
    <citation type="submission" date="2015-02" db="EMBL/GenBank/DDBJ databases">
        <title>Genome Sequencing of Rickettsiales.</title>
        <authorList>
            <person name="Daugherty S.C."/>
            <person name="Su Q."/>
            <person name="Abolude K."/>
            <person name="Beier-Sexton M."/>
            <person name="Carlyon J.A."/>
            <person name="Carter R."/>
            <person name="Day N.P."/>
            <person name="Dumler S.J."/>
            <person name="Dyachenko V."/>
            <person name="Godinez A."/>
            <person name="Kurtti T.J."/>
            <person name="Lichay M."/>
            <person name="Mullins K.E."/>
            <person name="Ott S."/>
            <person name="Pappas-Brown V."/>
            <person name="Paris D.H."/>
            <person name="Patel P."/>
            <person name="Richards A.L."/>
            <person name="Sadzewicz L."/>
            <person name="Sears K."/>
            <person name="Seidman D."/>
            <person name="Sengamalay N."/>
            <person name="Stenos J."/>
            <person name="Tallon L.J."/>
            <person name="Vincent G."/>
            <person name="Fraser C.M."/>
            <person name="Munderloh U."/>
            <person name="Dunning-Hotopp J.C."/>
        </authorList>
    </citation>
    <scope>NUCLEOTIDE SEQUENCE [LARGE SCALE GENOMIC DNA]</scope>
    <source>
        <strain evidence="2 4">Gilliam</strain>
    </source>
</reference>
<dbReference type="InterPro" id="IPR009057">
    <property type="entry name" value="Homeodomain-like_sf"/>
</dbReference>
<dbReference type="PATRIC" id="fig|1359184.3.peg.721"/>
<dbReference type="EMBL" id="LANO01000002">
    <property type="protein sequence ID" value="KJV53975.1"/>
    <property type="molecule type" value="Genomic_DNA"/>
</dbReference>